<evidence type="ECO:0000313" key="6">
    <source>
        <dbReference type="EMBL" id="TWF90071.1"/>
    </source>
</evidence>
<keyword evidence="3" id="KW-0325">Glycoprotein</keyword>
<keyword evidence="7" id="KW-1185">Reference proteome</keyword>
<accession>A0A561TSJ1</accession>
<dbReference type="Proteomes" id="UP000317940">
    <property type="component" value="Unassembled WGS sequence"/>
</dbReference>
<feature type="repeat" description="NHL" evidence="4">
    <location>
        <begin position="135"/>
        <end position="166"/>
    </location>
</feature>
<name>A0A561TSJ1_9ACTN</name>
<dbReference type="PROSITE" id="PS51125">
    <property type="entry name" value="NHL"/>
    <property type="match status" value="2"/>
</dbReference>
<organism evidence="6 7">
    <name type="scientific">Kitasatospora viridis</name>
    <dbReference type="NCBI Taxonomy" id="281105"/>
    <lineage>
        <taxon>Bacteria</taxon>
        <taxon>Bacillati</taxon>
        <taxon>Actinomycetota</taxon>
        <taxon>Actinomycetes</taxon>
        <taxon>Kitasatosporales</taxon>
        <taxon>Streptomycetaceae</taxon>
        <taxon>Kitasatospora</taxon>
    </lineage>
</organism>
<evidence type="ECO:0000313" key="7">
    <source>
        <dbReference type="Proteomes" id="UP000317940"/>
    </source>
</evidence>
<dbReference type="EMBL" id="VIWT01000003">
    <property type="protein sequence ID" value="TWF90071.1"/>
    <property type="molecule type" value="Genomic_DNA"/>
</dbReference>
<protein>
    <submittedName>
        <fullName evidence="6">NHL repeat-containing protein</fullName>
    </submittedName>
</protein>
<feature type="region of interest" description="Disordered" evidence="5">
    <location>
        <begin position="282"/>
        <end position="302"/>
    </location>
</feature>
<proteinExistence type="predicted"/>
<dbReference type="SUPFAM" id="SSF101898">
    <property type="entry name" value="NHL repeat"/>
    <property type="match status" value="1"/>
</dbReference>
<evidence type="ECO:0000256" key="2">
    <source>
        <dbReference type="ARBA" id="ARBA00022737"/>
    </source>
</evidence>
<evidence type="ECO:0000256" key="4">
    <source>
        <dbReference type="PROSITE-ProRule" id="PRU00504"/>
    </source>
</evidence>
<dbReference type="Gene3D" id="2.120.10.30">
    <property type="entry name" value="TolB, C-terminal domain"/>
    <property type="match status" value="1"/>
</dbReference>
<gene>
    <name evidence="6" type="ORF">FHX73_13115</name>
</gene>
<keyword evidence="2" id="KW-0677">Repeat</keyword>
<keyword evidence="1" id="KW-0732">Signal</keyword>
<evidence type="ECO:0000256" key="3">
    <source>
        <dbReference type="ARBA" id="ARBA00023180"/>
    </source>
</evidence>
<dbReference type="PANTHER" id="PTHR10680">
    <property type="entry name" value="PEPTIDYL-GLYCINE ALPHA-AMIDATING MONOOXYGENASE"/>
    <property type="match status" value="1"/>
</dbReference>
<evidence type="ECO:0000256" key="5">
    <source>
        <dbReference type="SAM" id="MobiDB-lite"/>
    </source>
</evidence>
<dbReference type="InterPro" id="IPR001258">
    <property type="entry name" value="NHL_repeat"/>
</dbReference>
<dbReference type="InterPro" id="IPR011042">
    <property type="entry name" value="6-blade_b-propeller_TolB-like"/>
</dbReference>
<dbReference type="RefSeq" id="WP_145909314.1">
    <property type="nucleotide sequence ID" value="NZ_BAAAMZ010000001.1"/>
</dbReference>
<reference evidence="6 7" key="1">
    <citation type="submission" date="2019-06" db="EMBL/GenBank/DDBJ databases">
        <title>Sequencing the genomes of 1000 actinobacteria strains.</title>
        <authorList>
            <person name="Klenk H.-P."/>
        </authorList>
    </citation>
    <scope>NUCLEOTIDE SEQUENCE [LARGE SCALE GENOMIC DNA]</scope>
    <source>
        <strain evidence="6 7">DSM 44826</strain>
    </source>
</reference>
<dbReference type="OrthoDB" id="9768084at2"/>
<dbReference type="Pfam" id="PF01436">
    <property type="entry name" value="NHL"/>
    <property type="match status" value="1"/>
</dbReference>
<dbReference type="AlphaFoldDB" id="A0A561TSJ1"/>
<evidence type="ECO:0000256" key="1">
    <source>
        <dbReference type="ARBA" id="ARBA00022729"/>
    </source>
</evidence>
<feature type="repeat" description="NHL" evidence="4">
    <location>
        <begin position="175"/>
        <end position="215"/>
    </location>
</feature>
<comment type="caution">
    <text evidence="6">The sequence shown here is derived from an EMBL/GenBank/DDBJ whole genome shotgun (WGS) entry which is preliminary data.</text>
</comment>
<sequence>MRIDCGPIAYEWVDAWAAVPDPALAGTGWAHPGIQVTDAGEVVTFHPREPLVLVLGTDGSLLRSFPVRLGEGHGLRIDGDAVWIADPGGKSVLRPDGTLGDDGWGPAVAKYSLDGRELGRVERPPAEVYADGGHYAPTDVAVDAATGDLWVTDGYGSSLVHKFDGDGRYLLSINGQEGGSPFDCPHSIALDTRRGAPELYVADRGNARIQVYGTDGTFRRTVGQGVLNSPSVFAFDGDHLIVGELYSRLAVLDGDDELVGYLGDNGAVTQEPGWPNALDTEGRPVPTDRLQPGKFNSPHGLASDPDGNLYIAEWLLGGRYTKLAKQTGS</sequence>